<reference evidence="1 2" key="1">
    <citation type="submission" date="2018-07" db="EMBL/GenBank/DDBJ databases">
        <title>Freshwater and sediment microbial communities from various areas in North America, analyzing microbe dynamics in response to fracking.</title>
        <authorList>
            <person name="Lamendella R."/>
        </authorList>
    </citation>
    <scope>NUCLEOTIDE SEQUENCE [LARGE SCALE GENOMIC DNA]</scope>
    <source>
        <strain evidence="1 2">160A</strain>
    </source>
</reference>
<organism evidence="1 2">
    <name type="scientific">Marinilabilia salmonicolor</name>
    <dbReference type="NCBI Taxonomy" id="989"/>
    <lineage>
        <taxon>Bacteria</taxon>
        <taxon>Pseudomonadati</taxon>
        <taxon>Bacteroidota</taxon>
        <taxon>Bacteroidia</taxon>
        <taxon>Marinilabiliales</taxon>
        <taxon>Marinilabiliaceae</taxon>
        <taxon>Marinilabilia</taxon>
    </lineage>
</organism>
<dbReference type="EMBL" id="QPIZ01000001">
    <property type="protein sequence ID" value="RCW39392.1"/>
    <property type="molecule type" value="Genomic_DNA"/>
</dbReference>
<keyword evidence="2" id="KW-1185">Reference proteome</keyword>
<dbReference type="AlphaFoldDB" id="A0A2T0XQR8"/>
<evidence type="ECO:0000313" key="1">
    <source>
        <dbReference type="EMBL" id="RCW39392.1"/>
    </source>
</evidence>
<gene>
    <name evidence="1" type="ORF">DFO77_101162</name>
</gene>
<dbReference type="Proteomes" id="UP000252733">
    <property type="component" value="Unassembled WGS sequence"/>
</dbReference>
<sequence>MVIGAVSVQKVAFARLGIPENAEARISFCKVFEQKAQSG</sequence>
<protein>
    <submittedName>
        <fullName evidence="1">Uncharacterized protein</fullName>
    </submittedName>
</protein>
<comment type="caution">
    <text evidence="1">The sequence shown here is derived from an EMBL/GenBank/DDBJ whole genome shotgun (WGS) entry which is preliminary data.</text>
</comment>
<accession>A0A2T0XQR8</accession>
<proteinExistence type="predicted"/>
<name>A0A2T0XQR8_9BACT</name>
<evidence type="ECO:0000313" key="2">
    <source>
        <dbReference type="Proteomes" id="UP000252733"/>
    </source>
</evidence>